<name>A0A4T0WWD6_9ASCO</name>
<reference evidence="1 2" key="1">
    <citation type="journal article" date="2019" name="Front. Genet.">
        <title>Whole-Genome Sequencing of the Opportunistic Yeast Pathogen Candida inconspicua Uncovers Its Hybrid Origin.</title>
        <authorList>
            <person name="Mixao V."/>
            <person name="Hansen A.P."/>
            <person name="Saus E."/>
            <person name="Boekhout T."/>
            <person name="Lass-Florl C."/>
            <person name="Gabaldon T."/>
        </authorList>
    </citation>
    <scope>NUCLEOTIDE SEQUENCE [LARGE SCALE GENOMIC DNA]</scope>
    <source>
        <strain evidence="1 2">CBS 180</strain>
    </source>
</reference>
<evidence type="ECO:0000313" key="2">
    <source>
        <dbReference type="Proteomes" id="UP000307173"/>
    </source>
</evidence>
<keyword evidence="2" id="KW-1185">Reference proteome</keyword>
<dbReference type="EMBL" id="SELW01000677">
    <property type="protein sequence ID" value="TID13540.1"/>
    <property type="molecule type" value="Genomic_DNA"/>
</dbReference>
<comment type="caution">
    <text evidence="1">The sequence shown here is derived from an EMBL/GenBank/DDBJ whole genome shotgun (WGS) entry which is preliminary data.</text>
</comment>
<evidence type="ECO:0000313" key="1">
    <source>
        <dbReference type="EMBL" id="TID13540.1"/>
    </source>
</evidence>
<dbReference type="OrthoDB" id="3994077at2759"/>
<dbReference type="AlphaFoldDB" id="A0A4T0WWD6"/>
<accession>A0A4T0WWD6</accession>
<gene>
    <name evidence="1" type="ORF">CANINC_004898</name>
</gene>
<dbReference type="Proteomes" id="UP000307173">
    <property type="component" value="Unassembled WGS sequence"/>
</dbReference>
<proteinExistence type="predicted"/>
<sequence length="708" mass="83976">MNNSKDEDFHNFLEKSIIEKINCLNLNKSEDDNNDLQILRDIESVRHKLTDTDEFILKISKMTTESSTHNLDYTKTLNLKENEFFKDGKAYQYKYQLLSDNISLSEVTTLKKFIKRLTKYNYVNNNEKIRSFIVHRIIDCRDTNFILQQDRELTYLLLHYFLRKYKPKNLAIIEKLISNVSVYDTRLLNMMMKYSFKNVSSKTGKLIIINKMLSSFIYFGVDLNRTTIYLIFKHVIFGKDIPNMKLHRFLAQYMKDKQIIDNKYVTSLLYEKLLKLYTIYRDPKIVSYKQNIDEEIRIIVGLIPKFNQLNLNDVTLSDIRRLFSTSKYNDEISFKRVFQMHLIENDWKFVWNTINTHRLLQSNSLPNMNKNKLLRKFPSLKYSNFGASFNNEFKFLGPLWASELCYYAIRTQNWELLVRIVNEFTDVKYLVFTNAFAALLKLNLEKSKLHFNEYLVIVKFLLHCSLKNKIKPFTRNDVIFKRFQAKIDSIFNTSFSSKNYTVWQQKLENAKLCSEMRDNPKFKLFDSLFTEKDRSISTVIFEEKDEASSSELFGDLITPNLSRVTEFEKRLFRKISELKILDTEEKAFIEYVKYAEFWDSRGIKIGDVKKYYYLGVGDSSENNFSVLCGQVDNLIDNNLKPICLETLDFKAIFNTKKGTQFIKPKLSLNNVLPTDWLRFPIQQTHREWIEDSILKGTSNKTLQSENKM</sequence>
<organism evidence="1 2">
    <name type="scientific">Pichia inconspicua</name>
    <dbReference type="NCBI Taxonomy" id="52247"/>
    <lineage>
        <taxon>Eukaryota</taxon>
        <taxon>Fungi</taxon>
        <taxon>Dikarya</taxon>
        <taxon>Ascomycota</taxon>
        <taxon>Saccharomycotina</taxon>
        <taxon>Pichiomycetes</taxon>
        <taxon>Pichiales</taxon>
        <taxon>Pichiaceae</taxon>
        <taxon>Pichia</taxon>
    </lineage>
</organism>
<protein>
    <submittedName>
        <fullName evidence="1">Uncharacterized protein</fullName>
    </submittedName>
</protein>